<dbReference type="InterPro" id="IPR011990">
    <property type="entry name" value="TPR-like_helical_dom_sf"/>
</dbReference>
<dbReference type="RefSeq" id="WP_317995841.1">
    <property type="nucleotide sequence ID" value="NZ_AP025523.1"/>
</dbReference>
<evidence type="ECO:0000313" key="2">
    <source>
        <dbReference type="EMBL" id="BDE04748.1"/>
    </source>
</evidence>
<sequence length="281" mass="28879">MPRFVLALVGVATVIVLGAIQFASSAAWGDLAAAPSLPAALHAASPRLLRRFAGDARARAAAAIYAGDLDDAAALVAALPPGAATDDLRGELAQARGDAGGAIAAYVRAGDAVRAQTLIDALAQRDPEAAYSAQRALVEGLAGDAGAAEVTGQAWWRLGELQALLGYRDAARRASLWRDAQASYERALASAPNEETYLLAAGYQALANGDRGAAQRWYRRAADVVPDSADAYAGLAWTAAARGECAAARDALARARALAHAPGRDPVDDPNVGAALRRCTT</sequence>
<dbReference type="KEGG" id="vab:WPS_00240"/>
<evidence type="ECO:0000256" key="1">
    <source>
        <dbReference type="SAM" id="MobiDB-lite"/>
    </source>
</evidence>
<keyword evidence="3" id="KW-1185">Reference proteome</keyword>
<proteinExistence type="predicted"/>
<organism evidence="2 3">
    <name type="scientific">Vulcanimicrobium alpinum</name>
    <dbReference type="NCBI Taxonomy" id="3016050"/>
    <lineage>
        <taxon>Bacteria</taxon>
        <taxon>Bacillati</taxon>
        <taxon>Vulcanimicrobiota</taxon>
        <taxon>Vulcanimicrobiia</taxon>
        <taxon>Vulcanimicrobiales</taxon>
        <taxon>Vulcanimicrobiaceae</taxon>
        <taxon>Vulcanimicrobium</taxon>
    </lineage>
</organism>
<protein>
    <recommendedName>
        <fullName evidence="4">Tetratricopeptide repeat protein</fullName>
    </recommendedName>
</protein>
<feature type="region of interest" description="Disordered" evidence="1">
    <location>
        <begin position="261"/>
        <end position="281"/>
    </location>
</feature>
<evidence type="ECO:0000313" key="3">
    <source>
        <dbReference type="Proteomes" id="UP001317532"/>
    </source>
</evidence>
<reference evidence="2 3" key="1">
    <citation type="journal article" date="2022" name="ISME Commun">
        <title>Vulcanimicrobium alpinus gen. nov. sp. nov., the first cultivated representative of the candidate phylum 'Eremiobacterota', is a metabolically versatile aerobic anoxygenic phototroph.</title>
        <authorList>
            <person name="Yabe S."/>
            <person name="Muto K."/>
            <person name="Abe K."/>
            <person name="Yokota A."/>
            <person name="Staudigel H."/>
            <person name="Tebo B.M."/>
        </authorList>
    </citation>
    <scope>NUCLEOTIDE SEQUENCE [LARGE SCALE GENOMIC DNA]</scope>
    <source>
        <strain evidence="2 3">WC8-2</strain>
    </source>
</reference>
<accession>A0AAN1XV29</accession>
<dbReference type="Proteomes" id="UP001317532">
    <property type="component" value="Chromosome"/>
</dbReference>
<dbReference type="Gene3D" id="1.25.40.10">
    <property type="entry name" value="Tetratricopeptide repeat domain"/>
    <property type="match status" value="1"/>
</dbReference>
<dbReference type="AlphaFoldDB" id="A0AAN1XV29"/>
<evidence type="ECO:0008006" key="4">
    <source>
        <dbReference type="Google" id="ProtNLM"/>
    </source>
</evidence>
<dbReference type="EMBL" id="AP025523">
    <property type="protein sequence ID" value="BDE04748.1"/>
    <property type="molecule type" value="Genomic_DNA"/>
</dbReference>
<dbReference type="SUPFAM" id="SSF48452">
    <property type="entry name" value="TPR-like"/>
    <property type="match status" value="1"/>
</dbReference>
<name>A0AAN1XV29_UNVUL</name>
<gene>
    <name evidence="2" type="ORF">WPS_00240</name>
</gene>